<evidence type="ECO:0000256" key="1">
    <source>
        <dbReference type="ARBA" id="ARBA00004167"/>
    </source>
</evidence>
<evidence type="ECO:0000256" key="3">
    <source>
        <dbReference type="ARBA" id="ARBA00022989"/>
    </source>
</evidence>
<dbReference type="AlphaFoldDB" id="A0A5N7B8D8"/>
<dbReference type="OrthoDB" id="4779287at2759"/>
<comment type="subcellular location">
    <subcellularLocation>
        <location evidence="1">Membrane</location>
        <topology evidence="1">Single-pass membrane protein</topology>
    </subcellularLocation>
</comment>
<protein>
    <submittedName>
        <fullName evidence="7">Uncharacterized protein</fullName>
    </submittedName>
</protein>
<evidence type="ECO:0000256" key="2">
    <source>
        <dbReference type="ARBA" id="ARBA00022692"/>
    </source>
</evidence>
<dbReference type="PANTHER" id="PTHR15549">
    <property type="entry name" value="PAIRED IMMUNOGLOBULIN-LIKE TYPE 2 RECEPTOR"/>
    <property type="match status" value="1"/>
</dbReference>
<keyword evidence="2 6" id="KW-0812">Transmembrane</keyword>
<evidence type="ECO:0000313" key="7">
    <source>
        <dbReference type="EMBL" id="KAE8378024.1"/>
    </source>
</evidence>
<dbReference type="GO" id="GO:0071944">
    <property type="term" value="C:cell periphery"/>
    <property type="evidence" value="ECO:0007669"/>
    <property type="project" value="UniProtKB-ARBA"/>
</dbReference>
<evidence type="ECO:0000256" key="6">
    <source>
        <dbReference type="SAM" id="Phobius"/>
    </source>
</evidence>
<feature type="region of interest" description="Disordered" evidence="5">
    <location>
        <begin position="160"/>
        <end position="194"/>
    </location>
</feature>
<feature type="compositionally biased region" description="Polar residues" evidence="5">
    <location>
        <begin position="162"/>
        <end position="174"/>
    </location>
</feature>
<gene>
    <name evidence="7" type="ORF">BDV26DRAFT_292626</name>
</gene>
<proteinExistence type="predicted"/>
<evidence type="ECO:0000256" key="4">
    <source>
        <dbReference type="ARBA" id="ARBA00023136"/>
    </source>
</evidence>
<feature type="compositionally biased region" description="Polar residues" evidence="5">
    <location>
        <begin position="119"/>
        <end position="128"/>
    </location>
</feature>
<keyword evidence="4 6" id="KW-0472">Membrane</keyword>
<organism evidence="7 8">
    <name type="scientific">Aspergillus bertholletiae</name>
    <dbReference type="NCBI Taxonomy" id="1226010"/>
    <lineage>
        <taxon>Eukaryota</taxon>
        <taxon>Fungi</taxon>
        <taxon>Dikarya</taxon>
        <taxon>Ascomycota</taxon>
        <taxon>Pezizomycotina</taxon>
        <taxon>Eurotiomycetes</taxon>
        <taxon>Eurotiomycetidae</taxon>
        <taxon>Eurotiales</taxon>
        <taxon>Aspergillaceae</taxon>
        <taxon>Aspergillus</taxon>
        <taxon>Aspergillus subgen. Circumdati</taxon>
    </lineage>
</organism>
<feature type="region of interest" description="Disordered" evidence="5">
    <location>
        <begin position="90"/>
        <end position="128"/>
    </location>
</feature>
<dbReference type="InterPro" id="IPR051694">
    <property type="entry name" value="Immunoregulatory_rcpt-like"/>
</dbReference>
<keyword evidence="8" id="KW-1185">Reference proteome</keyword>
<sequence length="194" mass="20572">MPKQCADVTLILYSDSQGYLSRAPGLIGFSNKQGYYGCATLDDFSQGQSEGIMTRAIQEGKSRENSRLQSLCIPRTQRIRAINAISVSTTATPPSSVSSQVTRSTTTAKTSSTSGRSESPVSQGSSRNTGAFAGGVVGGVCGALLIVRVIWFVLRRGRRRSSMASQPDNPNTLRSEPVEDPTSGTTVGLYEAPT</sequence>
<dbReference type="EMBL" id="ML736214">
    <property type="protein sequence ID" value="KAE8378024.1"/>
    <property type="molecule type" value="Genomic_DNA"/>
</dbReference>
<dbReference type="Proteomes" id="UP000326198">
    <property type="component" value="Unassembled WGS sequence"/>
</dbReference>
<accession>A0A5N7B8D8</accession>
<keyword evidence="3 6" id="KW-1133">Transmembrane helix</keyword>
<reference evidence="7 8" key="1">
    <citation type="submission" date="2019-04" db="EMBL/GenBank/DDBJ databases">
        <title>Friends and foes A comparative genomics studyof 23 Aspergillus species from section Flavi.</title>
        <authorList>
            <consortium name="DOE Joint Genome Institute"/>
            <person name="Kjaerbolling I."/>
            <person name="Vesth T."/>
            <person name="Frisvad J.C."/>
            <person name="Nybo J.L."/>
            <person name="Theobald S."/>
            <person name="Kildgaard S."/>
            <person name="Isbrandt T."/>
            <person name="Kuo A."/>
            <person name="Sato A."/>
            <person name="Lyhne E.K."/>
            <person name="Kogle M.E."/>
            <person name="Wiebenga A."/>
            <person name="Kun R.S."/>
            <person name="Lubbers R.J."/>
            <person name="Makela M.R."/>
            <person name="Barry K."/>
            <person name="Chovatia M."/>
            <person name="Clum A."/>
            <person name="Daum C."/>
            <person name="Haridas S."/>
            <person name="He G."/>
            <person name="LaButti K."/>
            <person name="Lipzen A."/>
            <person name="Mondo S."/>
            <person name="Riley R."/>
            <person name="Salamov A."/>
            <person name="Simmons B.A."/>
            <person name="Magnuson J.K."/>
            <person name="Henrissat B."/>
            <person name="Mortensen U.H."/>
            <person name="Larsen T.O."/>
            <person name="Devries R.P."/>
            <person name="Grigoriev I.V."/>
            <person name="Machida M."/>
            <person name="Baker S.E."/>
            <person name="Andersen M.R."/>
        </authorList>
    </citation>
    <scope>NUCLEOTIDE SEQUENCE [LARGE SCALE GENOMIC DNA]</scope>
    <source>
        <strain evidence="7 8">IBT 29228</strain>
    </source>
</reference>
<dbReference type="GO" id="GO:0016020">
    <property type="term" value="C:membrane"/>
    <property type="evidence" value="ECO:0007669"/>
    <property type="project" value="UniProtKB-SubCell"/>
</dbReference>
<feature type="compositionally biased region" description="Low complexity" evidence="5">
    <location>
        <begin position="90"/>
        <end position="117"/>
    </location>
</feature>
<feature type="transmembrane region" description="Helical" evidence="6">
    <location>
        <begin position="131"/>
        <end position="154"/>
    </location>
</feature>
<name>A0A5N7B8D8_9EURO</name>
<evidence type="ECO:0000313" key="8">
    <source>
        <dbReference type="Proteomes" id="UP000326198"/>
    </source>
</evidence>
<evidence type="ECO:0000256" key="5">
    <source>
        <dbReference type="SAM" id="MobiDB-lite"/>
    </source>
</evidence>